<feature type="domain" description="PPIase cyclophilin-type" evidence="3">
    <location>
        <begin position="192"/>
        <end position="238"/>
    </location>
</feature>
<dbReference type="InterPro" id="IPR002130">
    <property type="entry name" value="Cyclophilin-type_PPIase_dom"/>
</dbReference>
<dbReference type="Proteomes" id="UP000186817">
    <property type="component" value="Unassembled WGS sequence"/>
</dbReference>
<protein>
    <recommendedName>
        <fullName evidence="3">PPIase cyclophilin-type domain-containing protein</fullName>
    </recommendedName>
</protein>
<feature type="signal peptide" evidence="2">
    <location>
        <begin position="1"/>
        <end position="18"/>
    </location>
</feature>
<accession>A0A1Q9C8H3</accession>
<evidence type="ECO:0000313" key="4">
    <source>
        <dbReference type="EMBL" id="OLP79243.1"/>
    </source>
</evidence>
<dbReference type="Gene3D" id="2.40.100.10">
    <property type="entry name" value="Cyclophilin-like"/>
    <property type="match status" value="1"/>
</dbReference>
<keyword evidence="5" id="KW-1185">Reference proteome</keyword>
<feature type="compositionally biased region" description="Acidic residues" evidence="1">
    <location>
        <begin position="119"/>
        <end position="149"/>
    </location>
</feature>
<dbReference type="EMBL" id="LSRX01001507">
    <property type="protein sequence ID" value="OLP79243.1"/>
    <property type="molecule type" value="Genomic_DNA"/>
</dbReference>
<gene>
    <name evidence="4" type="ORF">AK812_SmicGene40491</name>
</gene>
<dbReference type="InterPro" id="IPR029000">
    <property type="entry name" value="Cyclophilin-like_dom_sf"/>
</dbReference>
<sequence length="272" mass="29316">MRSTHGVVGLFLLAVGGSKDFNGRFPGIDEAVGGMGAFGTNSENRQAADVALEEKQVRSWLCAGQSFSSAEAAEGDFEVVRGPEGWGLGLEIGGRVMDINLGGDNPTQGNLILSASETMNDDDDDYDDDDDDDEDGGDDDDDDDDDDDLTLIEQGWYDDVRSPGGFTAFAWQLGERDLFLAEAELLCATRFATAGPNTRTSQMFINYKDNAFLDKQGFAPIGEVMGDGMEVAEKFYKGYGEQPNQGLITSKGNAYLDTFPKLTKITKATISS</sequence>
<dbReference type="AlphaFoldDB" id="A0A1Q9C8H3"/>
<name>A0A1Q9C8H3_SYMMI</name>
<evidence type="ECO:0000256" key="2">
    <source>
        <dbReference type="SAM" id="SignalP"/>
    </source>
</evidence>
<feature type="chain" id="PRO_5012909466" description="PPIase cyclophilin-type domain-containing protein" evidence="2">
    <location>
        <begin position="19"/>
        <end position="272"/>
    </location>
</feature>
<evidence type="ECO:0000313" key="5">
    <source>
        <dbReference type="Proteomes" id="UP000186817"/>
    </source>
</evidence>
<reference evidence="4 5" key="1">
    <citation type="submission" date="2016-02" db="EMBL/GenBank/DDBJ databases">
        <title>Genome analysis of coral dinoflagellate symbionts highlights evolutionary adaptations to a symbiotic lifestyle.</title>
        <authorList>
            <person name="Aranda M."/>
            <person name="Li Y."/>
            <person name="Liew Y.J."/>
            <person name="Baumgarten S."/>
            <person name="Simakov O."/>
            <person name="Wilson M."/>
            <person name="Piel J."/>
            <person name="Ashoor H."/>
            <person name="Bougouffa S."/>
            <person name="Bajic V.B."/>
            <person name="Ryu T."/>
            <person name="Ravasi T."/>
            <person name="Bayer T."/>
            <person name="Micklem G."/>
            <person name="Kim H."/>
            <person name="Bhak J."/>
            <person name="Lajeunesse T.C."/>
            <person name="Voolstra C.R."/>
        </authorList>
    </citation>
    <scope>NUCLEOTIDE SEQUENCE [LARGE SCALE GENOMIC DNA]</scope>
    <source>
        <strain evidence="4 5">CCMP2467</strain>
    </source>
</reference>
<comment type="caution">
    <text evidence="4">The sequence shown here is derived from an EMBL/GenBank/DDBJ whole genome shotgun (WGS) entry which is preliminary data.</text>
</comment>
<dbReference type="OrthoDB" id="423037at2759"/>
<dbReference type="Pfam" id="PF00160">
    <property type="entry name" value="Pro_isomerase"/>
    <property type="match status" value="1"/>
</dbReference>
<organism evidence="4 5">
    <name type="scientific">Symbiodinium microadriaticum</name>
    <name type="common">Dinoflagellate</name>
    <name type="synonym">Zooxanthella microadriatica</name>
    <dbReference type="NCBI Taxonomy" id="2951"/>
    <lineage>
        <taxon>Eukaryota</taxon>
        <taxon>Sar</taxon>
        <taxon>Alveolata</taxon>
        <taxon>Dinophyceae</taxon>
        <taxon>Suessiales</taxon>
        <taxon>Symbiodiniaceae</taxon>
        <taxon>Symbiodinium</taxon>
    </lineage>
</organism>
<proteinExistence type="predicted"/>
<evidence type="ECO:0000256" key="1">
    <source>
        <dbReference type="SAM" id="MobiDB-lite"/>
    </source>
</evidence>
<dbReference type="SUPFAM" id="SSF50891">
    <property type="entry name" value="Cyclophilin-like"/>
    <property type="match status" value="1"/>
</dbReference>
<keyword evidence="2" id="KW-0732">Signal</keyword>
<evidence type="ECO:0000259" key="3">
    <source>
        <dbReference type="Pfam" id="PF00160"/>
    </source>
</evidence>
<feature type="region of interest" description="Disordered" evidence="1">
    <location>
        <begin position="117"/>
        <end position="149"/>
    </location>
</feature>
<dbReference type="GO" id="GO:0003755">
    <property type="term" value="F:peptidyl-prolyl cis-trans isomerase activity"/>
    <property type="evidence" value="ECO:0007669"/>
    <property type="project" value="InterPro"/>
</dbReference>